<protein>
    <submittedName>
        <fullName evidence="3">PhzF family phenazine biosynthesis protein</fullName>
    </submittedName>
</protein>
<comment type="similarity">
    <text evidence="1">Belongs to the PhzF family.</text>
</comment>
<name>A0A9E2SG14_9BACT</name>
<dbReference type="GO" id="GO:0016853">
    <property type="term" value="F:isomerase activity"/>
    <property type="evidence" value="ECO:0007669"/>
    <property type="project" value="UniProtKB-KW"/>
</dbReference>
<dbReference type="Proteomes" id="UP000812270">
    <property type="component" value="Unassembled WGS sequence"/>
</dbReference>
<sequence length="266" mass="29929">MKTYFVDSFTKEKFKGNPAAVCIVSSDLEDGTMQHIATEIGFSETAFIKHVSDNTYTIRFFTPKIEIPLCGHATLASAKIIFNTTPLETIKFINCNNVELAIDKMRDKIKMQFPVYETEEIDNVPQAMLDALGIKNIIDKRYSRNNKIIQLEIESADDLANLAPDFTALINSYKGINGVLVTAISDNKDADFHYRYFWPWAGTNEDPVTGGVQTFLTKYWATKLHKTKLNAYQSSLRTGTMSTELLQDKVCIVGEAVIVLEGQFNL</sequence>
<accession>A0A9E2SG14</accession>
<evidence type="ECO:0000256" key="2">
    <source>
        <dbReference type="ARBA" id="ARBA00023235"/>
    </source>
</evidence>
<organism evidence="3 4">
    <name type="scientific">Pinibacter aurantiacus</name>
    <dbReference type="NCBI Taxonomy" id="2851599"/>
    <lineage>
        <taxon>Bacteria</taxon>
        <taxon>Pseudomonadati</taxon>
        <taxon>Bacteroidota</taxon>
        <taxon>Chitinophagia</taxon>
        <taxon>Chitinophagales</taxon>
        <taxon>Chitinophagaceae</taxon>
        <taxon>Pinibacter</taxon>
    </lineage>
</organism>
<dbReference type="AlphaFoldDB" id="A0A9E2SG14"/>
<dbReference type="PANTHER" id="PTHR13774">
    <property type="entry name" value="PHENAZINE BIOSYNTHESIS PROTEIN"/>
    <property type="match status" value="1"/>
</dbReference>
<dbReference type="PANTHER" id="PTHR13774:SF17">
    <property type="entry name" value="PHENAZINE BIOSYNTHESIS-LIKE DOMAIN-CONTAINING PROTEIN"/>
    <property type="match status" value="1"/>
</dbReference>
<dbReference type="InterPro" id="IPR003719">
    <property type="entry name" value="Phenazine_PhzF-like"/>
</dbReference>
<keyword evidence="4" id="KW-1185">Reference proteome</keyword>
<evidence type="ECO:0000313" key="3">
    <source>
        <dbReference type="EMBL" id="MBV4360650.1"/>
    </source>
</evidence>
<dbReference type="Pfam" id="PF02567">
    <property type="entry name" value="PhzC-PhzF"/>
    <property type="match status" value="1"/>
</dbReference>
<dbReference type="EMBL" id="JAHSPG010000018">
    <property type="protein sequence ID" value="MBV4360650.1"/>
    <property type="molecule type" value="Genomic_DNA"/>
</dbReference>
<evidence type="ECO:0000313" key="4">
    <source>
        <dbReference type="Proteomes" id="UP000812270"/>
    </source>
</evidence>
<dbReference type="GO" id="GO:0005737">
    <property type="term" value="C:cytoplasm"/>
    <property type="evidence" value="ECO:0007669"/>
    <property type="project" value="TreeGrafter"/>
</dbReference>
<comment type="caution">
    <text evidence="3">The sequence shown here is derived from an EMBL/GenBank/DDBJ whole genome shotgun (WGS) entry which is preliminary data.</text>
</comment>
<proteinExistence type="inferred from homology"/>
<dbReference type="NCBIfam" id="TIGR00654">
    <property type="entry name" value="PhzF_family"/>
    <property type="match status" value="1"/>
</dbReference>
<gene>
    <name evidence="3" type="ORF">KTO63_26025</name>
</gene>
<reference evidence="3" key="1">
    <citation type="submission" date="2021-06" db="EMBL/GenBank/DDBJ databases">
        <authorList>
            <person name="Huq M.A."/>
        </authorList>
    </citation>
    <scope>NUCLEOTIDE SEQUENCE</scope>
    <source>
        <strain evidence="3">MAH-26</strain>
    </source>
</reference>
<evidence type="ECO:0000256" key="1">
    <source>
        <dbReference type="ARBA" id="ARBA00008270"/>
    </source>
</evidence>
<keyword evidence="2" id="KW-0413">Isomerase</keyword>
<dbReference type="PIRSF" id="PIRSF016184">
    <property type="entry name" value="PhzC_PhzF"/>
    <property type="match status" value="1"/>
</dbReference>
<dbReference type="RefSeq" id="WP_217795232.1">
    <property type="nucleotide sequence ID" value="NZ_JAHSPG010000018.1"/>
</dbReference>